<proteinExistence type="predicted"/>
<keyword evidence="2" id="KW-1185">Reference proteome</keyword>
<comment type="caution">
    <text evidence="1">The sequence shown here is derived from an EMBL/GenBank/DDBJ whole genome shotgun (WGS) entry which is preliminary data.</text>
</comment>
<dbReference type="Proteomes" id="UP000830395">
    <property type="component" value="Chromosome 3"/>
</dbReference>
<evidence type="ECO:0000313" key="2">
    <source>
        <dbReference type="Proteomes" id="UP000830395"/>
    </source>
</evidence>
<organism evidence="1 2">
    <name type="scientific">Pangasius djambal</name>
    <dbReference type="NCBI Taxonomy" id="1691987"/>
    <lineage>
        <taxon>Eukaryota</taxon>
        <taxon>Metazoa</taxon>
        <taxon>Chordata</taxon>
        <taxon>Craniata</taxon>
        <taxon>Vertebrata</taxon>
        <taxon>Euteleostomi</taxon>
        <taxon>Actinopterygii</taxon>
        <taxon>Neopterygii</taxon>
        <taxon>Teleostei</taxon>
        <taxon>Ostariophysi</taxon>
        <taxon>Siluriformes</taxon>
        <taxon>Pangasiidae</taxon>
        <taxon>Pangasius</taxon>
    </lineage>
</organism>
<sequence>MVVRPGPDRYLGTVVQFHHISSRNQQALSHRHRLLCQPPHNHHDLRGEDAEFIGPGSDPAPARETHVSAVRGEDAEFIGPGSDPAPARETHVSAEQRQEPLLLFFCSKIEDAFYDHKLRLNGQKLVKKSKTVKVGDTLDLIVEEDKEKDVVTLKRVVLKKIVGETNDGEKLKVLLRSWKHLQLPKQDAFRE</sequence>
<protein>
    <submittedName>
        <fullName evidence="1">Uncharacterized protein</fullName>
    </submittedName>
</protein>
<gene>
    <name evidence="1" type="ORF">PDJAM_G00191570</name>
</gene>
<reference evidence="1" key="1">
    <citation type="submission" date="2020-02" db="EMBL/GenBank/DDBJ databases">
        <title>Genome sequencing of the panga catfish, Pangasius djambal.</title>
        <authorList>
            <person name="Wen M."/>
            <person name="Zahm M."/>
            <person name="Roques C."/>
            <person name="Cabau C."/>
            <person name="Klopp C."/>
            <person name="Donnadieu C."/>
            <person name="Jouanno E."/>
            <person name="Avarre J.-C."/>
            <person name="Campet M."/>
            <person name="Ha T."/>
            <person name="Dugue R."/>
            <person name="Lampietro C."/>
            <person name="Louis A."/>
            <person name="Herpin A."/>
            <person name="Echchiki A."/>
            <person name="Berthelot C."/>
            <person name="Parey E."/>
            <person name="Roest-Crollius H."/>
            <person name="Braasch I."/>
            <person name="Postlethwait J.H."/>
            <person name="Bobe J."/>
            <person name="Montfort J."/>
            <person name="Bouchez O."/>
            <person name="Begum T."/>
            <person name="Schartl M."/>
            <person name="Gustiano R."/>
            <person name="Guiguen Y."/>
        </authorList>
    </citation>
    <scope>NUCLEOTIDE SEQUENCE</scope>
    <source>
        <strain evidence="1">Pdj_M5554</strain>
    </source>
</reference>
<accession>A0ACC5Y621</accession>
<evidence type="ECO:0000313" key="1">
    <source>
        <dbReference type="EMBL" id="MCJ8731070.1"/>
    </source>
</evidence>
<name>A0ACC5Y621_9TELE</name>
<dbReference type="EMBL" id="CM040977">
    <property type="protein sequence ID" value="MCJ8731070.1"/>
    <property type="molecule type" value="Genomic_DNA"/>
</dbReference>